<dbReference type="EMBL" id="JAMKFB020000009">
    <property type="protein sequence ID" value="KAL0184561.1"/>
    <property type="molecule type" value="Genomic_DNA"/>
</dbReference>
<keyword evidence="3" id="KW-1185">Reference proteome</keyword>
<dbReference type="Proteomes" id="UP001529510">
    <property type="component" value="Unassembled WGS sequence"/>
</dbReference>
<feature type="region of interest" description="Disordered" evidence="1">
    <location>
        <begin position="19"/>
        <end position="60"/>
    </location>
</feature>
<feature type="non-terminal residue" evidence="2">
    <location>
        <position position="151"/>
    </location>
</feature>
<sequence length="151" mass="17303">PPVQDEKLPDEVVKVPVVEKEPKVELTEEEAGPLMQDEAGADSRMVEPDSVLLEPETTEEHRIPEETQVMMEEPVLEAHYLPEETPETELESEPEIIAIQTERNNISVEEAEVELESETNIEMEDAKVENAWQKIQKYKWNLEGEVEGRIL</sequence>
<proteinExistence type="predicted"/>
<protein>
    <submittedName>
        <fullName evidence="2">Uncharacterized protein</fullName>
    </submittedName>
</protein>
<evidence type="ECO:0000313" key="2">
    <source>
        <dbReference type="EMBL" id="KAL0184561.1"/>
    </source>
</evidence>
<name>A0ABD0QHN2_CIRMR</name>
<gene>
    <name evidence="2" type="ORF">M9458_020257</name>
</gene>
<evidence type="ECO:0000313" key="3">
    <source>
        <dbReference type="Proteomes" id="UP001529510"/>
    </source>
</evidence>
<reference evidence="2 3" key="1">
    <citation type="submission" date="2024-05" db="EMBL/GenBank/DDBJ databases">
        <title>Genome sequencing and assembly of Indian major carp, Cirrhinus mrigala (Hamilton, 1822).</title>
        <authorList>
            <person name="Mohindra V."/>
            <person name="Chowdhury L.M."/>
            <person name="Lal K."/>
            <person name="Jena J.K."/>
        </authorList>
    </citation>
    <scope>NUCLEOTIDE SEQUENCE [LARGE SCALE GENOMIC DNA]</scope>
    <source>
        <strain evidence="2">CM1030</strain>
        <tissue evidence="2">Blood</tissue>
    </source>
</reference>
<comment type="caution">
    <text evidence="2">The sequence shown here is derived from an EMBL/GenBank/DDBJ whole genome shotgun (WGS) entry which is preliminary data.</text>
</comment>
<accession>A0ABD0QHN2</accession>
<evidence type="ECO:0000256" key="1">
    <source>
        <dbReference type="SAM" id="MobiDB-lite"/>
    </source>
</evidence>
<feature type="non-terminal residue" evidence="2">
    <location>
        <position position="1"/>
    </location>
</feature>
<organism evidence="2 3">
    <name type="scientific">Cirrhinus mrigala</name>
    <name type="common">Mrigala</name>
    <dbReference type="NCBI Taxonomy" id="683832"/>
    <lineage>
        <taxon>Eukaryota</taxon>
        <taxon>Metazoa</taxon>
        <taxon>Chordata</taxon>
        <taxon>Craniata</taxon>
        <taxon>Vertebrata</taxon>
        <taxon>Euteleostomi</taxon>
        <taxon>Actinopterygii</taxon>
        <taxon>Neopterygii</taxon>
        <taxon>Teleostei</taxon>
        <taxon>Ostariophysi</taxon>
        <taxon>Cypriniformes</taxon>
        <taxon>Cyprinidae</taxon>
        <taxon>Labeoninae</taxon>
        <taxon>Labeonini</taxon>
        <taxon>Cirrhinus</taxon>
    </lineage>
</organism>
<dbReference type="AlphaFoldDB" id="A0ABD0QHN2"/>